<gene>
    <name evidence="1" type="ORF">MW7_004340</name>
</gene>
<organism evidence="1 2">
    <name type="scientific">Imbroritus primus</name>
    <dbReference type="NCBI Taxonomy" id="3058603"/>
    <lineage>
        <taxon>Bacteria</taxon>
        <taxon>Pseudomonadati</taxon>
        <taxon>Pseudomonadota</taxon>
        <taxon>Betaproteobacteria</taxon>
        <taxon>Burkholderiales</taxon>
        <taxon>Burkholderiaceae</taxon>
        <taxon>Imbroritus</taxon>
    </lineage>
</organism>
<protein>
    <submittedName>
        <fullName evidence="1">Glycosyl transferase</fullName>
    </submittedName>
</protein>
<reference evidence="1" key="1">
    <citation type="submission" date="2019-05" db="EMBL/GenBank/DDBJ databases">
        <title>Revised genome assembly of Burkholderiaceae (previously Ralstonia) sp. PBA.</title>
        <authorList>
            <person name="Gan H.M."/>
        </authorList>
    </citation>
    <scope>NUCLEOTIDE SEQUENCE</scope>
    <source>
        <strain evidence="1">PBA</strain>
    </source>
</reference>
<comment type="caution">
    <text evidence="1">The sequence shown here is derived from an EMBL/GenBank/DDBJ whole genome shotgun (WGS) entry which is preliminary data.</text>
</comment>
<dbReference type="EMBL" id="AKCV02000013">
    <property type="protein sequence ID" value="TMS59107.1"/>
    <property type="molecule type" value="Genomic_DNA"/>
</dbReference>
<accession>A0ACD3SSG0</accession>
<name>A0ACD3SSG0_9BURK</name>
<keyword evidence="1" id="KW-0808">Transferase</keyword>
<evidence type="ECO:0000313" key="1">
    <source>
        <dbReference type="EMBL" id="TMS59107.1"/>
    </source>
</evidence>
<proteinExistence type="predicted"/>
<sequence>MSVSKSAGVTVSIVSHYHGDFVIKLLSDMSKLAVGNIRHVILTLNLPEAEPDPPPGGWPFEITIVRNVAPKGFAANHNSAFVYCNTDIFCILNPDIRMLSDNPFEEGLKTLSQPNCGLAYVKQIGRDGIEHDYKREIPTPFALIRRWILNKPQQRIDWVSGAFMMIRSETFRSVNGLNECFYMYCEDTDFCLRIRAKGLDLCEAPATILHEAHHSSRKKMRHLYWHISSLIRLWVHLLLRRYRKI</sequence>
<keyword evidence="2" id="KW-1185">Reference proteome</keyword>
<dbReference type="Proteomes" id="UP000004277">
    <property type="component" value="Unassembled WGS sequence"/>
</dbReference>
<evidence type="ECO:0000313" key="2">
    <source>
        <dbReference type="Proteomes" id="UP000004277"/>
    </source>
</evidence>